<sequence length="569" mass="64015">MLNASNSLTSCCSLQSSRGPPELKKTRRLHGLQLPLHPQQLGGWLLLVLLTLGGFISVVPQLSTALRTSVTIILLLTLVIHTITHIFALIIDPSDPQVREQPTNNVVPEFDRTKHLHVIENGRCHLCNITITSKRTKHCSVCNKCVKKFDHHCMWLNNCIGSRNYKYFIVCVVSAIVGAVILVAISFCQVVVTIEHQNAGNSMMENITMPIVSIQPIQSTSTLIIISVVGVLSAIAAALLIHLCIFHGYIAYLGLTTYEYVRNKREQRAVVQEVKPPRKFGNLDNYHFCKDVNVEETRVADANQVFICSTHSESKTRSRDKRNFHLYFTYETPEDATSFELTQTTISGDQRLQDLEAKVAEMKPLTPSPVSCCFSIMNHSWTERKKKKSHRNDDDKVVTRCTPVRRIQTFFRSRLRKNARQRALDSTRGRKNRIGPIGSTEEVNVEEKLEEKVETIAAGVPQGIAGVNPGIPDCSLEVPVRPLKLPPLQLPSVDDVICENTVFSMPVSKRNQMRIRRPSFHRRPRFKMSPHVTQSAQLSPIPESEFSKPASPRSPPKLKHFAFPPTSTD</sequence>
<keyword evidence="3 7" id="KW-0812">Transmembrane</keyword>
<dbReference type="AlphaFoldDB" id="A0A0C9RFC6"/>
<evidence type="ECO:0000256" key="7">
    <source>
        <dbReference type="RuleBase" id="RU079119"/>
    </source>
</evidence>
<feature type="transmembrane region" description="Helical" evidence="7">
    <location>
        <begin position="71"/>
        <end position="91"/>
    </location>
</feature>
<feature type="transmembrane region" description="Helical" evidence="7">
    <location>
        <begin position="223"/>
        <end position="250"/>
    </location>
</feature>
<evidence type="ECO:0000256" key="3">
    <source>
        <dbReference type="ARBA" id="ARBA00022692"/>
    </source>
</evidence>
<evidence type="ECO:0000256" key="4">
    <source>
        <dbReference type="ARBA" id="ARBA00022989"/>
    </source>
</evidence>
<comment type="subcellular location">
    <subcellularLocation>
        <location evidence="1">Membrane</location>
        <topology evidence="1">Multi-pass membrane protein</topology>
    </subcellularLocation>
</comment>
<evidence type="ECO:0000313" key="11">
    <source>
        <dbReference type="Proteomes" id="UP000694866"/>
    </source>
</evidence>
<dbReference type="InterPro" id="IPR001594">
    <property type="entry name" value="Palmitoyltrfase_DHHC"/>
</dbReference>
<dbReference type="Proteomes" id="UP000694866">
    <property type="component" value="Unplaced"/>
</dbReference>
<reference evidence="12" key="2">
    <citation type="submission" date="2025-04" db="UniProtKB">
        <authorList>
            <consortium name="RefSeq"/>
        </authorList>
    </citation>
    <scope>IDENTIFICATION</scope>
    <source>
        <strain evidence="12">USDA-PBARC FA_bdor</strain>
        <tissue evidence="12">Whole organism</tissue>
    </source>
</reference>
<feature type="transmembrane region" description="Helical" evidence="7">
    <location>
        <begin position="167"/>
        <end position="194"/>
    </location>
</feature>
<dbReference type="PROSITE" id="PS50216">
    <property type="entry name" value="DHHC"/>
    <property type="match status" value="1"/>
</dbReference>
<proteinExistence type="inferred from homology"/>
<feature type="compositionally biased region" description="Basic residues" evidence="8">
    <location>
        <begin position="519"/>
        <end position="528"/>
    </location>
</feature>
<accession>A0A9R1TGC7</accession>
<evidence type="ECO:0000313" key="12">
    <source>
        <dbReference type="RefSeq" id="XP_011308647.1"/>
    </source>
</evidence>
<evidence type="ECO:0000256" key="5">
    <source>
        <dbReference type="ARBA" id="ARBA00023136"/>
    </source>
</evidence>
<dbReference type="GO" id="GO:0005783">
    <property type="term" value="C:endoplasmic reticulum"/>
    <property type="evidence" value="ECO:0007669"/>
    <property type="project" value="TreeGrafter"/>
</dbReference>
<keyword evidence="4 7" id="KW-1133">Transmembrane helix</keyword>
<dbReference type="EMBL" id="GBYB01015264">
    <property type="protein sequence ID" value="JAG85031.1"/>
    <property type="molecule type" value="Transcribed_RNA"/>
</dbReference>
<dbReference type="OrthoDB" id="272303at2759"/>
<name>A0A0C9RFC6_9HYME</name>
<dbReference type="PANTHER" id="PTHR22883:SF203">
    <property type="entry name" value="PALMITOYLTRANSFERASE"/>
    <property type="match status" value="1"/>
</dbReference>
<comment type="similarity">
    <text evidence="7">Belongs to the DHHC palmitoyltransferase family.</text>
</comment>
<keyword evidence="6 7" id="KW-0012">Acyltransferase</keyword>
<dbReference type="GeneID" id="105269813"/>
<feature type="domain" description="Palmitoyltransferase DHHC" evidence="9">
    <location>
        <begin position="123"/>
        <end position="263"/>
    </location>
</feature>
<organism evidence="10">
    <name type="scientific">Fopius arisanus</name>
    <dbReference type="NCBI Taxonomy" id="64838"/>
    <lineage>
        <taxon>Eukaryota</taxon>
        <taxon>Metazoa</taxon>
        <taxon>Ecdysozoa</taxon>
        <taxon>Arthropoda</taxon>
        <taxon>Hexapoda</taxon>
        <taxon>Insecta</taxon>
        <taxon>Pterygota</taxon>
        <taxon>Neoptera</taxon>
        <taxon>Endopterygota</taxon>
        <taxon>Hymenoptera</taxon>
        <taxon>Apocrita</taxon>
        <taxon>Ichneumonoidea</taxon>
        <taxon>Braconidae</taxon>
        <taxon>Opiinae</taxon>
        <taxon>Fopius</taxon>
    </lineage>
</organism>
<feature type="region of interest" description="Disordered" evidence="8">
    <location>
        <begin position="1"/>
        <end position="22"/>
    </location>
</feature>
<accession>A0A0C9RFC6</accession>
<reference evidence="10" key="1">
    <citation type="submission" date="2015-01" db="EMBL/GenBank/DDBJ databases">
        <title>Transcriptome Assembly of Fopius arisanus.</title>
        <authorList>
            <person name="Geib S."/>
        </authorList>
    </citation>
    <scope>NUCLEOTIDE SEQUENCE</scope>
</reference>
<gene>
    <name evidence="10" type="primary">Zdhhc11</name>
    <name evidence="12" type="synonym">LOC105269813</name>
    <name evidence="10" type="ORF">g.7495</name>
</gene>
<dbReference type="InterPro" id="IPR039859">
    <property type="entry name" value="PFA4/ZDH16/20/ERF2-like"/>
</dbReference>
<evidence type="ECO:0000313" key="10">
    <source>
        <dbReference type="EMBL" id="JAG85031.1"/>
    </source>
</evidence>
<evidence type="ECO:0000259" key="9">
    <source>
        <dbReference type="Pfam" id="PF01529"/>
    </source>
</evidence>
<feature type="compositionally biased region" description="Polar residues" evidence="8">
    <location>
        <begin position="1"/>
        <end position="18"/>
    </location>
</feature>
<dbReference type="GO" id="GO:0005794">
    <property type="term" value="C:Golgi apparatus"/>
    <property type="evidence" value="ECO:0007669"/>
    <property type="project" value="TreeGrafter"/>
</dbReference>
<dbReference type="PANTHER" id="PTHR22883">
    <property type="entry name" value="ZINC FINGER DHHC DOMAIN CONTAINING PROTEIN"/>
    <property type="match status" value="1"/>
</dbReference>
<comment type="catalytic activity">
    <reaction evidence="7">
        <text>L-cysteinyl-[protein] + hexadecanoyl-CoA = S-hexadecanoyl-L-cysteinyl-[protein] + CoA</text>
        <dbReference type="Rhea" id="RHEA:36683"/>
        <dbReference type="Rhea" id="RHEA-COMP:10131"/>
        <dbReference type="Rhea" id="RHEA-COMP:11032"/>
        <dbReference type="ChEBI" id="CHEBI:29950"/>
        <dbReference type="ChEBI" id="CHEBI:57287"/>
        <dbReference type="ChEBI" id="CHEBI:57379"/>
        <dbReference type="ChEBI" id="CHEBI:74151"/>
        <dbReference type="EC" id="2.3.1.225"/>
    </reaction>
</comment>
<dbReference type="KEGG" id="fas:105269813"/>
<keyword evidence="5 7" id="KW-0472">Membrane</keyword>
<comment type="domain">
    <text evidence="7">The DHHC domain is required for palmitoyltransferase activity.</text>
</comment>
<dbReference type="GO" id="GO:0016020">
    <property type="term" value="C:membrane"/>
    <property type="evidence" value="ECO:0007669"/>
    <property type="project" value="UniProtKB-SubCell"/>
</dbReference>
<dbReference type="RefSeq" id="XP_011308647.1">
    <property type="nucleotide sequence ID" value="XM_011310345.1"/>
</dbReference>
<dbReference type="GO" id="GO:0006612">
    <property type="term" value="P:protein targeting to membrane"/>
    <property type="evidence" value="ECO:0007669"/>
    <property type="project" value="TreeGrafter"/>
</dbReference>
<feature type="region of interest" description="Disordered" evidence="8">
    <location>
        <begin position="519"/>
        <end position="569"/>
    </location>
</feature>
<feature type="transmembrane region" description="Helical" evidence="7">
    <location>
        <begin position="41"/>
        <end position="59"/>
    </location>
</feature>
<evidence type="ECO:0000256" key="1">
    <source>
        <dbReference type="ARBA" id="ARBA00004141"/>
    </source>
</evidence>
<dbReference type="EC" id="2.3.1.225" evidence="7"/>
<dbReference type="Pfam" id="PF01529">
    <property type="entry name" value="DHHC"/>
    <property type="match status" value="1"/>
</dbReference>
<evidence type="ECO:0000256" key="6">
    <source>
        <dbReference type="ARBA" id="ARBA00023315"/>
    </source>
</evidence>
<dbReference type="GO" id="GO:0019706">
    <property type="term" value="F:protein-cysteine S-palmitoyltransferase activity"/>
    <property type="evidence" value="ECO:0007669"/>
    <property type="project" value="UniProtKB-EC"/>
</dbReference>
<protein>
    <recommendedName>
        <fullName evidence="7">Palmitoyltransferase</fullName>
        <ecNumber evidence="7">2.3.1.225</ecNumber>
    </recommendedName>
</protein>
<keyword evidence="2 7" id="KW-0808">Transferase</keyword>
<evidence type="ECO:0000256" key="2">
    <source>
        <dbReference type="ARBA" id="ARBA00022679"/>
    </source>
</evidence>
<evidence type="ECO:0000256" key="8">
    <source>
        <dbReference type="SAM" id="MobiDB-lite"/>
    </source>
</evidence>
<keyword evidence="11" id="KW-1185">Reference proteome</keyword>